<dbReference type="EMBL" id="JACHXR010000001">
    <property type="protein sequence ID" value="MBB3229581.1"/>
    <property type="molecule type" value="Genomic_DNA"/>
</dbReference>
<accession>A0A7W5EQS2</accession>
<evidence type="ECO:0000313" key="2">
    <source>
        <dbReference type="EMBL" id="MBB3229581.1"/>
    </source>
</evidence>
<dbReference type="Proteomes" id="UP000518892">
    <property type="component" value="Unassembled WGS sequence"/>
</dbReference>
<dbReference type="RefSeq" id="WP_183382088.1">
    <property type="nucleotide sequence ID" value="NZ_JACHXR010000001.1"/>
</dbReference>
<evidence type="ECO:0000259" key="1">
    <source>
        <dbReference type="Pfam" id="PF14397"/>
    </source>
</evidence>
<gene>
    <name evidence="2" type="ORF">FHR97_000396</name>
</gene>
<proteinExistence type="predicted"/>
<organism evidence="2 3">
    <name type="scientific">Halomonas stenophila</name>
    <dbReference type="NCBI Taxonomy" id="795312"/>
    <lineage>
        <taxon>Bacteria</taxon>
        <taxon>Pseudomonadati</taxon>
        <taxon>Pseudomonadota</taxon>
        <taxon>Gammaproteobacteria</taxon>
        <taxon>Oceanospirillales</taxon>
        <taxon>Halomonadaceae</taxon>
        <taxon>Halomonas</taxon>
    </lineage>
</organism>
<sequence length="348" mass="38145">MHPVMTAGLRFIGAGYCLVKADWPKTLRFARESRTLSRRGGARALVGSILAPFRYGTSPEEYFLFGFYDKLHAERKRWVGTVGMWLAQRRFVPATIRGDFADKTRFTERYRELMDGSARFHTATDDPEPLLEALRAAGHDIFIKPADGQCGSGASVLSAEELRQDGRGALARATAGGGTYIVERRLTNHPNLQRISPDALSTIRVVTAVTTAGEIEFLFARARFSNGKVVDNLGSGGLAVPVDLDSGVISGPAIASASLIDRTFERHPKTGETFQGKAIPMWDAVLDLAKRSALRQTEARVIGWDIAVTPDGPLLLEGNHNWGKVLWQMPVGEGMAQELERIKVRVLA</sequence>
<comment type="caution">
    <text evidence="2">The sequence shown here is derived from an EMBL/GenBank/DDBJ whole genome shotgun (WGS) entry which is preliminary data.</text>
</comment>
<name>A0A7W5EQS2_9GAMM</name>
<protein>
    <recommendedName>
        <fullName evidence="1">Alpha-L-glutamate ligase-related protein ATP-grasp domain-containing protein</fullName>
    </recommendedName>
</protein>
<reference evidence="2 3" key="1">
    <citation type="submission" date="2020-08" db="EMBL/GenBank/DDBJ databases">
        <title>Genomic Encyclopedia of Type Strains, Phase III (KMG-III): the genomes of soil and plant-associated and newly described type strains.</title>
        <authorList>
            <person name="Whitman W."/>
        </authorList>
    </citation>
    <scope>NUCLEOTIDE SEQUENCE [LARGE SCALE GENOMIC DNA]</scope>
    <source>
        <strain evidence="2 3">CECT 7744</strain>
    </source>
</reference>
<dbReference type="Pfam" id="PF14397">
    <property type="entry name" value="ATPgrasp_ST"/>
    <property type="match status" value="1"/>
</dbReference>
<feature type="domain" description="Alpha-L-glutamate ligase-related protein ATP-grasp" evidence="1">
    <location>
        <begin position="137"/>
        <end position="343"/>
    </location>
</feature>
<dbReference type="AlphaFoldDB" id="A0A7W5EQS2"/>
<evidence type="ECO:0000313" key="3">
    <source>
        <dbReference type="Proteomes" id="UP000518892"/>
    </source>
</evidence>
<keyword evidence="3" id="KW-1185">Reference proteome</keyword>
<dbReference type="InterPro" id="IPR039523">
    <property type="entry name" value="RimK-rel_E_lig_ATP-grasp"/>
</dbReference>
<dbReference type="SUPFAM" id="SSF56059">
    <property type="entry name" value="Glutathione synthetase ATP-binding domain-like"/>
    <property type="match status" value="1"/>
</dbReference>